<keyword evidence="3" id="KW-1185">Reference proteome</keyword>
<dbReference type="Gene3D" id="2.40.50.180">
    <property type="entry name" value="CheA-289, Domain 4"/>
    <property type="match status" value="1"/>
</dbReference>
<dbReference type="RefSeq" id="WP_012673784.1">
    <property type="nucleotide sequence ID" value="NC_012438.1"/>
</dbReference>
<evidence type="ECO:0000259" key="1">
    <source>
        <dbReference type="PROSITE" id="PS50851"/>
    </source>
</evidence>
<evidence type="ECO:0000313" key="2">
    <source>
        <dbReference type="EMBL" id="ACN98460.1"/>
    </source>
</evidence>
<organism evidence="2 3">
    <name type="scientific">Sulfurihydrogenibium azorense (strain DSM 15241 / OCM 825 / Az-Fu1)</name>
    <dbReference type="NCBI Taxonomy" id="204536"/>
    <lineage>
        <taxon>Bacteria</taxon>
        <taxon>Pseudomonadati</taxon>
        <taxon>Aquificota</taxon>
        <taxon>Aquificia</taxon>
        <taxon>Aquificales</taxon>
        <taxon>Hydrogenothermaceae</taxon>
        <taxon>Sulfurihydrogenibium</taxon>
    </lineage>
</organism>
<dbReference type="GO" id="GO:0007165">
    <property type="term" value="P:signal transduction"/>
    <property type="evidence" value="ECO:0007669"/>
    <property type="project" value="InterPro"/>
</dbReference>
<dbReference type="STRING" id="204536.SULAZ_1324"/>
<dbReference type="KEGG" id="saf:SULAZ_1324"/>
<name>C1DW04_SULAA</name>
<feature type="domain" description="CheW-like" evidence="1">
    <location>
        <begin position="21"/>
        <end position="157"/>
    </location>
</feature>
<dbReference type="PROSITE" id="PS50851">
    <property type="entry name" value="CHEW"/>
    <property type="match status" value="1"/>
</dbReference>
<dbReference type="GO" id="GO:0005829">
    <property type="term" value="C:cytosol"/>
    <property type="evidence" value="ECO:0007669"/>
    <property type="project" value="TreeGrafter"/>
</dbReference>
<dbReference type="OrthoDB" id="9794382at2"/>
<gene>
    <name evidence="2" type="ordered locus">SULAZ_1324</name>
</gene>
<sequence>MSLVLSSQKKPIIYGQDTSKILEFLGVYLEDEFIGISLKNVLEISKILEIFPVPLTQHYIKGVINLRGEILPVVSVKEMVGVKETKEPTRLIVLETNLGKLAILVDSVYGVIKIPEDNLEPNPMTSIYSDYLSNVALTPKGFISIIDLDKLFPAREE</sequence>
<dbReference type="PANTHER" id="PTHR22617">
    <property type="entry name" value="CHEMOTAXIS SENSOR HISTIDINE KINASE-RELATED"/>
    <property type="match status" value="1"/>
</dbReference>
<dbReference type="SMART" id="SM00260">
    <property type="entry name" value="CheW"/>
    <property type="match status" value="1"/>
</dbReference>
<dbReference type="AlphaFoldDB" id="C1DW04"/>
<dbReference type="InterPro" id="IPR002545">
    <property type="entry name" value="CheW-lke_dom"/>
</dbReference>
<dbReference type="HOGENOM" id="CLU_048995_3_2_0"/>
<dbReference type="Pfam" id="PF01584">
    <property type="entry name" value="CheW"/>
    <property type="match status" value="1"/>
</dbReference>
<dbReference type="InterPro" id="IPR036061">
    <property type="entry name" value="CheW-like_dom_sf"/>
</dbReference>
<accession>C1DW04</accession>
<proteinExistence type="predicted"/>
<reference evidence="2 3" key="1">
    <citation type="journal article" date="2009" name="J. Bacteriol.">
        <title>Complete and draft genome sequences of six members of the Aquificales.</title>
        <authorList>
            <person name="Reysenbach A.L."/>
            <person name="Hamamura N."/>
            <person name="Podar M."/>
            <person name="Griffiths E."/>
            <person name="Ferreira S."/>
            <person name="Hochstein R."/>
            <person name="Heidelberg J."/>
            <person name="Johnson J."/>
            <person name="Mead D."/>
            <person name="Pohorille A."/>
            <person name="Sarmiento M."/>
            <person name="Schweighofer K."/>
            <person name="Seshadri R."/>
            <person name="Voytek M.A."/>
        </authorList>
    </citation>
    <scope>NUCLEOTIDE SEQUENCE [LARGE SCALE GENOMIC DNA]</scope>
    <source>
        <strain evidence="3">Az-Fu1 / DSM 15241 / OCM 825</strain>
    </source>
</reference>
<evidence type="ECO:0000313" key="3">
    <source>
        <dbReference type="Proteomes" id="UP000001369"/>
    </source>
</evidence>
<dbReference type="GO" id="GO:0006935">
    <property type="term" value="P:chemotaxis"/>
    <property type="evidence" value="ECO:0007669"/>
    <property type="project" value="InterPro"/>
</dbReference>
<dbReference type="eggNOG" id="COG0835">
    <property type="taxonomic scope" value="Bacteria"/>
</dbReference>
<dbReference type="EMBL" id="CP001229">
    <property type="protein sequence ID" value="ACN98460.1"/>
    <property type="molecule type" value="Genomic_DNA"/>
</dbReference>
<dbReference type="PANTHER" id="PTHR22617:SF23">
    <property type="entry name" value="CHEMOTAXIS PROTEIN CHEW"/>
    <property type="match status" value="1"/>
</dbReference>
<dbReference type="Proteomes" id="UP000001369">
    <property type="component" value="Chromosome"/>
</dbReference>
<protein>
    <submittedName>
        <fullName evidence="2">Purine-binding chemotaxis protein CheW</fullName>
    </submittedName>
</protein>
<dbReference type="InterPro" id="IPR039315">
    <property type="entry name" value="CheW"/>
</dbReference>
<dbReference type="SUPFAM" id="SSF50341">
    <property type="entry name" value="CheW-like"/>
    <property type="match status" value="1"/>
</dbReference>
<dbReference type="Gene3D" id="2.30.30.40">
    <property type="entry name" value="SH3 Domains"/>
    <property type="match status" value="1"/>
</dbReference>